<evidence type="ECO:0000256" key="4">
    <source>
        <dbReference type="ARBA" id="ARBA00022475"/>
    </source>
</evidence>
<gene>
    <name evidence="10" type="ORF">HNR61_004290</name>
</gene>
<evidence type="ECO:0000313" key="10">
    <source>
        <dbReference type="EMBL" id="MBA8952644.1"/>
    </source>
</evidence>
<dbReference type="SUPFAM" id="SSF81345">
    <property type="entry name" value="ABC transporter involved in vitamin B12 uptake, BtuC"/>
    <property type="match status" value="1"/>
</dbReference>
<dbReference type="Pfam" id="PF01032">
    <property type="entry name" value="FecCD"/>
    <property type="match status" value="1"/>
</dbReference>
<evidence type="ECO:0000256" key="9">
    <source>
        <dbReference type="SAM" id="Phobius"/>
    </source>
</evidence>
<dbReference type="Proteomes" id="UP000572680">
    <property type="component" value="Unassembled WGS sequence"/>
</dbReference>
<dbReference type="EMBL" id="JACJIA010000005">
    <property type="protein sequence ID" value="MBA8952644.1"/>
    <property type="molecule type" value="Genomic_DNA"/>
</dbReference>
<feature type="transmembrane region" description="Helical" evidence="9">
    <location>
        <begin position="142"/>
        <end position="160"/>
    </location>
</feature>
<keyword evidence="6 9" id="KW-1133">Transmembrane helix</keyword>
<dbReference type="InterPro" id="IPR000522">
    <property type="entry name" value="ABC_transptr_permease_BtuC"/>
</dbReference>
<dbReference type="InterPro" id="IPR037294">
    <property type="entry name" value="ABC_BtuC-like"/>
</dbReference>
<evidence type="ECO:0000256" key="8">
    <source>
        <dbReference type="SAM" id="MobiDB-lite"/>
    </source>
</evidence>
<feature type="transmembrane region" description="Helical" evidence="9">
    <location>
        <begin position="198"/>
        <end position="221"/>
    </location>
</feature>
<feature type="region of interest" description="Disordered" evidence="8">
    <location>
        <begin position="1"/>
        <end position="20"/>
    </location>
</feature>
<feature type="transmembrane region" description="Helical" evidence="9">
    <location>
        <begin position="329"/>
        <end position="352"/>
    </location>
</feature>
<evidence type="ECO:0000256" key="1">
    <source>
        <dbReference type="ARBA" id="ARBA00004651"/>
    </source>
</evidence>
<evidence type="ECO:0000256" key="5">
    <source>
        <dbReference type="ARBA" id="ARBA00022692"/>
    </source>
</evidence>
<keyword evidence="7 9" id="KW-0472">Membrane</keyword>
<comment type="similarity">
    <text evidence="2">Belongs to the binding-protein-dependent transport system permease family. FecCD subfamily.</text>
</comment>
<dbReference type="AlphaFoldDB" id="A0A7W3LQX5"/>
<feature type="transmembrane region" description="Helical" evidence="9">
    <location>
        <begin position="113"/>
        <end position="130"/>
    </location>
</feature>
<feature type="transmembrane region" description="Helical" evidence="9">
    <location>
        <begin position="288"/>
        <end position="317"/>
    </location>
</feature>
<evidence type="ECO:0000256" key="2">
    <source>
        <dbReference type="ARBA" id="ARBA00007935"/>
    </source>
</evidence>
<keyword evidence="11" id="KW-1185">Reference proteome</keyword>
<feature type="transmembrane region" description="Helical" evidence="9">
    <location>
        <begin position="51"/>
        <end position="74"/>
    </location>
</feature>
<dbReference type="PANTHER" id="PTHR30472">
    <property type="entry name" value="FERRIC ENTEROBACTIN TRANSPORT SYSTEM PERMEASE PROTEIN"/>
    <property type="match status" value="1"/>
</dbReference>
<organism evidence="10 11">
    <name type="scientific">Actinomadura namibiensis</name>
    <dbReference type="NCBI Taxonomy" id="182080"/>
    <lineage>
        <taxon>Bacteria</taxon>
        <taxon>Bacillati</taxon>
        <taxon>Actinomycetota</taxon>
        <taxon>Actinomycetes</taxon>
        <taxon>Streptosporangiales</taxon>
        <taxon>Thermomonosporaceae</taxon>
        <taxon>Actinomadura</taxon>
    </lineage>
</organism>
<dbReference type="PANTHER" id="PTHR30472:SF67">
    <property type="entry name" value="PERMEASE OF ABC TRANSPORTER-RELATED"/>
    <property type="match status" value="1"/>
</dbReference>
<keyword evidence="4" id="KW-1003">Cell membrane</keyword>
<evidence type="ECO:0000313" key="11">
    <source>
        <dbReference type="Proteomes" id="UP000572680"/>
    </source>
</evidence>
<evidence type="ECO:0000256" key="6">
    <source>
        <dbReference type="ARBA" id="ARBA00022989"/>
    </source>
</evidence>
<keyword evidence="5 9" id="KW-0812">Transmembrane</keyword>
<comment type="caution">
    <text evidence="10">The sequence shown here is derived from an EMBL/GenBank/DDBJ whole genome shotgun (WGS) entry which is preliminary data.</text>
</comment>
<feature type="transmembrane region" description="Helical" evidence="9">
    <location>
        <begin position="167"/>
        <end position="186"/>
    </location>
</feature>
<accession>A0A7W3LQX5</accession>
<dbReference type="GO" id="GO:0005886">
    <property type="term" value="C:plasma membrane"/>
    <property type="evidence" value="ECO:0007669"/>
    <property type="project" value="UniProtKB-SubCell"/>
</dbReference>
<sequence length="382" mass="38928">MPAEPRVFGDVPDGLGEDRTTASLLHPSARSRPVAEGAAPVSAPRRSGLSLAALFLLGTVALAASVAVSARIGVSDLGYGEIGRALGVRLGLPVEPLPGLVDSLVWDLRLPRVLLAAVVGAMLAVCGTVLQAVTRNALADPYLLGVSSGASTGAVLLVVLGVGAAQVGITGAAFAGGLASFGMLMLLLRRDGLDSARIVLTGVIVGQLFSAITSMVLMASADAETNRAITHWLLGSMASARWDTVVICALATAVGLAVMWSFSTALDGMSFGADTAASLGIDVRTTRLVLLVVTALVTSAAVASVGAVGFVGLIVPHGVRFVVGPLHRVLLPFAALTGAIFLVWTDVLARIVFSPQEIPVGAVTALLGVPLFLLVLRRRGEL</sequence>
<feature type="transmembrane region" description="Helical" evidence="9">
    <location>
        <begin position="358"/>
        <end position="376"/>
    </location>
</feature>
<evidence type="ECO:0000256" key="3">
    <source>
        <dbReference type="ARBA" id="ARBA00022448"/>
    </source>
</evidence>
<dbReference type="CDD" id="cd06550">
    <property type="entry name" value="TM_ABC_iron-siderophores_like"/>
    <property type="match status" value="1"/>
</dbReference>
<dbReference type="FunFam" id="1.10.3470.10:FF:000001">
    <property type="entry name" value="Vitamin B12 ABC transporter permease BtuC"/>
    <property type="match status" value="1"/>
</dbReference>
<evidence type="ECO:0000256" key="7">
    <source>
        <dbReference type="ARBA" id="ARBA00023136"/>
    </source>
</evidence>
<protein>
    <submittedName>
        <fullName evidence="10">Iron complex transport system permease protein</fullName>
    </submittedName>
</protein>
<reference evidence="10 11" key="1">
    <citation type="submission" date="2020-08" db="EMBL/GenBank/DDBJ databases">
        <title>Genomic Encyclopedia of Type Strains, Phase IV (KMG-IV): sequencing the most valuable type-strain genomes for metagenomic binning, comparative biology and taxonomic classification.</title>
        <authorList>
            <person name="Goeker M."/>
        </authorList>
    </citation>
    <scope>NUCLEOTIDE SEQUENCE [LARGE SCALE GENOMIC DNA]</scope>
    <source>
        <strain evidence="10 11">DSM 44197</strain>
    </source>
</reference>
<feature type="transmembrane region" description="Helical" evidence="9">
    <location>
        <begin position="242"/>
        <end position="262"/>
    </location>
</feature>
<dbReference type="GO" id="GO:0022857">
    <property type="term" value="F:transmembrane transporter activity"/>
    <property type="evidence" value="ECO:0007669"/>
    <property type="project" value="InterPro"/>
</dbReference>
<name>A0A7W3LQX5_ACTNM</name>
<proteinExistence type="inferred from homology"/>
<dbReference type="RefSeq" id="WP_182844910.1">
    <property type="nucleotide sequence ID" value="NZ_BAAALP010000005.1"/>
</dbReference>
<dbReference type="GO" id="GO:0033214">
    <property type="term" value="P:siderophore-iron import into cell"/>
    <property type="evidence" value="ECO:0007669"/>
    <property type="project" value="TreeGrafter"/>
</dbReference>
<comment type="subcellular location">
    <subcellularLocation>
        <location evidence="1">Cell membrane</location>
        <topology evidence="1">Multi-pass membrane protein</topology>
    </subcellularLocation>
</comment>
<keyword evidence="3" id="KW-0813">Transport</keyword>
<dbReference type="Gene3D" id="1.10.3470.10">
    <property type="entry name" value="ABC transporter involved in vitamin B12 uptake, BtuC"/>
    <property type="match status" value="1"/>
</dbReference>